<name>A0A0R1PGX2_9LACO</name>
<dbReference type="EMBL" id="AZER01000014">
    <property type="protein sequence ID" value="KRL27736.1"/>
    <property type="molecule type" value="Genomic_DNA"/>
</dbReference>
<dbReference type="STRING" id="1423746.FD27_GL000477"/>
<protein>
    <submittedName>
        <fullName evidence="1">Uncharacterized protein</fullName>
    </submittedName>
</protein>
<dbReference type="AlphaFoldDB" id="A0A0R1PGX2"/>
<accession>A0A0R1PGX2</accession>
<keyword evidence="2" id="KW-1185">Reference proteome</keyword>
<organism evidence="1 2">
    <name type="scientific">Limosilactobacillus frumenti DSM 13145</name>
    <dbReference type="NCBI Taxonomy" id="1423746"/>
    <lineage>
        <taxon>Bacteria</taxon>
        <taxon>Bacillati</taxon>
        <taxon>Bacillota</taxon>
        <taxon>Bacilli</taxon>
        <taxon>Lactobacillales</taxon>
        <taxon>Lactobacillaceae</taxon>
        <taxon>Limosilactobacillus</taxon>
    </lineage>
</organism>
<evidence type="ECO:0000313" key="2">
    <source>
        <dbReference type="Proteomes" id="UP000051445"/>
    </source>
</evidence>
<proteinExistence type="predicted"/>
<dbReference type="Proteomes" id="UP000051445">
    <property type="component" value="Unassembled WGS sequence"/>
</dbReference>
<reference evidence="1 2" key="1">
    <citation type="journal article" date="2015" name="Genome Announc.">
        <title>Expanding the biotechnology potential of lactobacilli through comparative genomics of 213 strains and associated genera.</title>
        <authorList>
            <person name="Sun Z."/>
            <person name="Harris H.M."/>
            <person name="McCann A."/>
            <person name="Guo C."/>
            <person name="Argimon S."/>
            <person name="Zhang W."/>
            <person name="Yang X."/>
            <person name="Jeffery I.B."/>
            <person name="Cooney J.C."/>
            <person name="Kagawa T.F."/>
            <person name="Liu W."/>
            <person name="Song Y."/>
            <person name="Salvetti E."/>
            <person name="Wrobel A."/>
            <person name="Rasinkangas P."/>
            <person name="Parkhill J."/>
            <person name="Rea M.C."/>
            <person name="O'Sullivan O."/>
            <person name="Ritari J."/>
            <person name="Douillard F.P."/>
            <person name="Paul Ross R."/>
            <person name="Yang R."/>
            <person name="Briner A.E."/>
            <person name="Felis G.E."/>
            <person name="de Vos W.M."/>
            <person name="Barrangou R."/>
            <person name="Klaenhammer T.R."/>
            <person name="Caufield P.W."/>
            <person name="Cui Y."/>
            <person name="Zhang H."/>
            <person name="O'Toole P.W."/>
        </authorList>
    </citation>
    <scope>NUCLEOTIDE SEQUENCE [LARGE SCALE GENOMIC DNA]</scope>
    <source>
        <strain evidence="1 2">DSM 13145</strain>
    </source>
</reference>
<evidence type="ECO:0000313" key="1">
    <source>
        <dbReference type="EMBL" id="KRL27736.1"/>
    </source>
</evidence>
<dbReference type="PATRIC" id="fig|1423746.3.peg.484"/>
<sequence length="101" mass="11751">MITKMAKLLEPATMHEILTHSDSYQRAVKLLHQDWEVDGLSLFHNRLQGADIKFARLLQSNRLVLGEIDLDNYRAVSELINQHPQWFSTSARHELLRPFEG</sequence>
<gene>
    <name evidence="1" type="ORF">FD27_GL000477</name>
</gene>
<comment type="caution">
    <text evidence="1">The sequence shown here is derived from an EMBL/GenBank/DDBJ whole genome shotgun (WGS) entry which is preliminary data.</text>
</comment>